<dbReference type="RefSeq" id="WP_122377653.1">
    <property type="nucleotide sequence ID" value="NZ_RBOW01000067.1"/>
</dbReference>
<evidence type="ECO:0000313" key="1">
    <source>
        <dbReference type="EMBL" id="RMN41238.1"/>
    </source>
</evidence>
<proteinExistence type="predicted"/>
<dbReference type="Pfam" id="PF06864">
    <property type="entry name" value="PAP_PilO"/>
    <property type="match status" value="1"/>
</dbReference>
<sequence>MTDFRIIELQNPTDCCVVMGGVKWKTLIGLDKAKQSIRIAKDDKASHYLPADQYSHMVGTIHLPAEFKTKGNDQKAKGVSAKASNVKRKRRLYSAAAVFAQIHTTGAHLVKLQLEDGLWWVVAVHEAVIVKGTDVLCTDVEADNLVKGFLRANPNAVIVAELGDIRPYLNVHTELVEAKSASQSVPNSVKLLVLGAIAIFALNAAWDEWQKRQRAAARTVQQTLVVDSRAEWGKALDKWANGIELDGPTGLTAVYGLLSEIPMDVGGWTLLSGECVSKPKVWRCSATYKSGPFADNRSFNQSMPEGWSANWVGLDLAAGTWDAVAARTVLVRSRLIEVKDFNLNYISALQRVLPAFRQVDLKPAVEITLQPPVFSPKGNGEMVKVPYPADNKGIELPKTQLLTLSGPLRSVAVLPLAETMSITSVKFDVEGRGVRPDLRTSVITANLVGVIYVK</sequence>
<reference evidence="1 2" key="1">
    <citation type="submission" date="2018-08" db="EMBL/GenBank/DDBJ databases">
        <title>Recombination of ecologically and evolutionarily significant loci maintains genetic cohesion in the Pseudomonas syringae species complex.</title>
        <authorList>
            <person name="Dillon M."/>
            <person name="Thakur S."/>
            <person name="Almeida R.N.D."/>
            <person name="Weir B.S."/>
            <person name="Guttman D.S."/>
        </authorList>
    </citation>
    <scope>NUCLEOTIDE SEQUENCE [LARGE SCALE GENOMIC DNA]</scope>
    <source>
        <strain evidence="1 2">ICMP 2821</strain>
    </source>
</reference>
<dbReference type="InterPro" id="IPR009663">
    <property type="entry name" value="PAP_PilO"/>
</dbReference>
<organism evidence="1 2">
    <name type="scientific">Pseudomonas cannabina</name>
    <dbReference type="NCBI Taxonomy" id="86840"/>
    <lineage>
        <taxon>Bacteria</taxon>
        <taxon>Pseudomonadati</taxon>
        <taxon>Pseudomonadota</taxon>
        <taxon>Gammaproteobacteria</taxon>
        <taxon>Pseudomonadales</taxon>
        <taxon>Pseudomonadaceae</taxon>
        <taxon>Pseudomonas</taxon>
    </lineage>
</organism>
<accession>A0A3M3M173</accession>
<evidence type="ECO:0008006" key="3">
    <source>
        <dbReference type="Google" id="ProtNLM"/>
    </source>
</evidence>
<dbReference type="Proteomes" id="UP000281372">
    <property type="component" value="Unassembled WGS sequence"/>
</dbReference>
<protein>
    <recommendedName>
        <fullName evidence="3">Pilin accessory protein (PilO)</fullName>
    </recommendedName>
</protein>
<gene>
    <name evidence="1" type="ORF">ALQ64_02972</name>
</gene>
<dbReference type="EMBL" id="RBOW01000067">
    <property type="protein sequence ID" value="RMN41238.1"/>
    <property type="molecule type" value="Genomic_DNA"/>
</dbReference>
<comment type="caution">
    <text evidence="1">The sequence shown here is derived from an EMBL/GenBank/DDBJ whole genome shotgun (WGS) entry which is preliminary data.</text>
</comment>
<evidence type="ECO:0000313" key="2">
    <source>
        <dbReference type="Proteomes" id="UP000281372"/>
    </source>
</evidence>
<dbReference type="AlphaFoldDB" id="A0A3M3M173"/>
<name>A0A3M3M173_PSECA</name>